<evidence type="ECO:0000256" key="1">
    <source>
        <dbReference type="ARBA" id="ARBA00022801"/>
    </source>
</evidence>
<organism evidence="5 6">
    <name type="scientific">Williamsia maris</name>
    <dbReference type="NCBI Taxonomy" id="72806"/>
    <lineage>
        <taxon>Bacteria</taxon>
        <taxon>Bacillati</taxon>
        <taxon>Actinomycetota</taxon>
        <taxon>Actinomycetes</taxon>
        <taxon>Mycobacteriales</taxon>
        <taxon>Nocardiaceae</taxon>
        <taxon>Williamsia</taxon>
    </lineage>
</organism>
<evidence type="ECO:0000313" key="6">
    <source>
        <dbReference type="Proteomes" id="UP001206895"/>
    </source>
</evidence>
<evidence type="ECO:0000256" key="3">
    <source>
        <dbReference type="ARBA" id="ARBA00023098"/>
    </source>
</evidence>
<evidence type="ECO:0000256" key="4">
    <source>
        <dbReference type="SAM" id="SignalP"/>
    </source>
</evidence>
<dbReference type="Proteomes" id="UP001206895">
    <property type="component" value="Unassembled WGS sequence"/>
</dbReference>
<sequence>MRKRVCSVVALSVSLLLCAPSGGASATRTHNLTVSLPAPSGPLIVGVTDIHLHDPTRPEFAGTTGQHRQLMIRVWYPASRRVGAPQPWMAGGGLDEERVFLRNRTVPEDSWSLAPTHSYLKAPAAAAVRRPVLIYSPGFLDSDSWNTSKAEDLASHGYVVVGIDHTHETYSVEFPRDQTIRGVTPKSASAGYLTSVLLPIRVADTRFVLDQLTELTHGFNPDVDHAALPSQLGRSLDLARIGMFGHSLGGSTTAQAMHEDDRISAGIDLDGPLWGSVGHDGLSRPLGMLGNRNQSARTDPDWLPYWPHNTGRKIPLRVPGARHESFTDQEIIISQLRAADLIPASAAAEAIGTCPPARSVVAQNTFLRAFFDTTLIHDVPSPSDVHDLATSGLEPAA</sequence>
<name>A0ABT1HFI2_9NOCA</name>
<dbReference type="Pfam" id="PF03403">
    <property type="entry name" value="PAF-AH_p_II"/>
    <property type="match status" value="1"/>
</dbReference>
<protein>
    <submittedName>
        <fullName evidence="5">Alpha/beta hydrolase family protein</fullName>
    </submittedName>
</protein>
<comment type="caution">
    <text evidence="5">The sequence shown here is derived from an EMBL/GenBank/DDBJ whole genome shotgun (WGS) entry which is preliminary data.</text>
</comment>
<evidence type="ECO:0000256" key="2">
    <source>
        <dbReference type="ARBA" id="ARBA00022963"/>
    </source>
</evidence>
<dbReference type="Gene3D" id="3.40.50.1820">
    <property type="entry name" value="alpha/beta hydrolase"/>
    <property type="match status" value="1"/>
</dbReference>
<dbReference type="EMBL" id="JAMTCJ010000003">
    <property type="protein sequence ID" value="MCP2177007.1"/>
    <property type="molecule type" value="Genomic_DNA"/>
</dbReference>
<keyword evidence="2" id="KW-0442">Lipid degradation</keyword>
<keyword evidence="3" id="KW-0443">Lipid metabolism</keyword>
<gene>
    <name evidence="5" type="ORF">LX13_002835</name>
</gene>
<evidence type="ECO:0000313" key="5">
    <source>
        <dbReference type="EMBL" id="MCP2177007.1"/>
    </source>
</evidence>
<feature type="chain" id="PRO_5045524438" evidence="4">
    <location>
        <begin position="27"/>
        <end position="397"/>
    </location>
</feature>
<reference evidence="5 6" key="1">
    <citation type="submission" date="2022-06" db="EMBL/GenBank/DDBJ databases">
        <title>Genomic Encyclopedia of Archaeal and Bacterial Type Strains, Phase II (KMG-II): from individual species to whole genera.</title>
        <authorList>
            <person name="Goeker M."/>
        </authorList>
    </citation>
    <scope>NUCLEOTIDE SEQUENCE [LARGE SCALE GENOMIC DNA]</scope>
    <source>
        <strain evidence="5 6">DSM 44693</strain>
    </source>
</reference>
<keyword evidence="6" id="KW-1185">Reference proteome</keyword>
<feature type="signal peptide" evidence="4">
    <location>
        <begin position="1"/>
        <end position="26"/>
    </location>
</feature>
<dbReference type="SUPFAM" id="SSF53474">
    <property type="entry name" value="alpha/beta-Hydrolases"/>
    <property type="match status" value="1"/>
</dbReference>
<dbReference type="PANTHER" id="PTHR10272:SF0">
    <property type="entry name" value="PLATELET-ACTIVATING FACTOR ACETYLHYDROLASE"/>
    <property type="match status" value="1"/>
</dbReference>
<proteinExistence type="predicted"/>
<dbReference type="GO" id="GO:0016787">
    <property type="term" value="F:hydrolase activity"/>
    <property type="evidence" value="ECO:0007669"/>
    <property type="project" value="UniProtKB-KW"/>
</dbReference>
<dbReference type="PANTHER" id="PTHR10272">
    <property type="entry name" value="PLATELET-ACTIVATING FACTOR ACETYLHYDROLASE"/>
    <property type="match status" value="1"/>
</dbReference>
<keyword evidence="1 5" id="KW-0378">Hydrolase</keyword>
<dbReference type="InterPro" id="IPR029058">
    <property type="entry name" value="AB_hydrolase_fold"/>
</dbReference>
<accession>A0ABT1HFI2</accession>
<keyword evidence="4" id="KW-0732">Signal</keyword>